<comment type="similarity">
    <text evidence="1">Belongs to the mab-21 family.</text>
</comment>
<dbReference type="AlphaFoldDB" id="A0A9J6FLL7"/>
<sequence length="303" mass="34904">MAADKRKALSYLNQVHVTLSKDDETTKRNRANVDKVLNLLIKHMKDKDPLFSKAFKRITYTGSSFEGLRIREADEFDVNLIISLPIENGEFKLASELPGFVSYLLTEAGLNSVRQREAAPVLSGLEGLFSKKRRLLAQHFRTWFQSVVDRALLSYESSGDKSDSFKVRPSQSGPAKTLYVEMDDGKRLDIDLVPVLEFNYNLLPENFPRYEWIDQYCAEALRDAYKWPLSSYAIKTVVVRHRLSKPNKSDWENEHQWTLLLEAAEFFSHDAKSEGLNSVQAKEGCPTWRNLKNYHCFFPLVQD</sequence>
<accession>A0A9J6FLL7</accession>
<dbReference type="InterPro" id="IPR046903">
    <property type="entry name" value="Mab-21-like_nuc_Trfase"/>
</dbReference>
<dbReference type="Proteomes" id="UP000821853">
    <property type="component" value="Chromosome 10"/>
</dbReference>
<evidence type="ECO:0000313" key="4">
    <source>
        <dbReference type="Proteomes" id="UP000821853"/>
    </source>
</evidence>
<dbReference type="Pfam" id="PF03281">
    <property type="entry name" value="Mab-21"/>
    <property type="match status" value="1"/>
</dbReference>
<dbReference type="VEuPathDB" id="VectorBase:HLOH_045442"/>
<protein>
    <recommendedName>
        <fullName evidence="2">Mab-21-like nucleotidyltransferase domain-containing protein</fullName>
    </recommendedName>
</protein>
<comment type="caution">
    <text evidence="3">The sequence shown here is derived from an EMBL/GenBank/DDBJ whole genome shotgun (WGS) entry which is preliminary data.</text>
</comment>
<dbReference type="Gene3D" id="3.30.460.90">
    <property type="match status" value="1"/>
</dbReference>
<proteinExistence type="inferred from homology"/>
<name>A0A9J6FLL7_HAELO</name>
<dbReference type="EMBL" id="JABSTR010000002">
    <property type="protein sequence ID" value="KAH9363711.1"/>
    <property type="molecule type" value="Genomic_DNA"/>
</dbReference>
<evidence type="ECO:0000256" key="1">
    <source>
        <dbReference type="ARBA" id="ARBA00008307"/>
    </source>
</evidence>
<feature type="domain" description="Mab-21-like nucleotidyltransferase" evidence="2">
    <location>
        <begin position="65"/>
        <end position="205"/>
    </location>
</feature>
<organism evidence="3 4">
    <name type="scientific">Haemaphysalis longicornis</name>
    <name type="common">Bush tick</name>
    <dbReference type="NCBI Taxonomy" id="44386"/>
    <lineage>
        <taxon>Eukaryota</taxon>
        <taxon>Metazoa</taxon>
        <taxon>Ecdysozoa</taxon>
        <taxon>Arthropoda</taxon>
        <taxon>Chelicerata</taxon>
        <taxon>Arachnida</taxon>
        <taxon>Acari</taxon>
        <taxon>Parasitiformes</taxon>
        <taxon>Ixodida</taxon>
        <taxon>Ixodoidea</taxon>
        <taxon>Ixodidae</taxon>
        <taxon>Haemaphysalinae</taxon>
        <taxon>Haemaphysalis</taxon>
    </lineage>
</organism>
<evidence type="ECO:0000259" key="2">
    <source>
        <dbReference type="Pfam" id="PF03281"/>
    </source>
</evidence>
<reference evidence="3 4" key="1">
    <citation type="journal article" date="2020" name="Cell">
        <title>Large-Scale Comparative Analyses of Tick Genomes Elucidate Their Genetic Diversity and Vector Capacities.</title>
        <authorList>
            <consortium name="Tick Genome and Microbiome Consortium (TIGMIC)"/>
            <person name="Jia N."/>
            <person name="Wang J."/>
            <person name="Shi W."/>
            <person name="Du L."/>
            <person name="Sun Y."/>
            <person name="Zhan W."/>
            <person name="Jiang J.F."/>
            <person name="Wang Q."/>
            <person name="Zhang B."/>
            <person name="Ji P."/>
            <person name="Bell-Sakyi L."/>
            <person name="Cui X.M."/>
            <person name="Yuan T.T."/>
            <person name="Jiang B.G."/>
            <person name="Yang W.F."/>
            <person name="Lam T.T."/>
            <person name="Chang Q.C."/>
            <person name="Ding S.J."/>
            <person name="Wang X.J."/>
            <person name="Zhu J.G."/>
            <person name="Ruan X.D."/>
            <person name="Zhao L."/>
            <person name="Wei J.T."/>
            <person name="Ye R.Z."/>
            <person name="Que T.C."/>
            <person name="Du C.H."/>
            <person name="Zhou Y.H."/>
            <person name="Cheng J.X."/>
            <person name="Dai P.F."/>
            <person name="Guo W.B."/>
            <person name="Han X.H."/>
            <person name="Huang E.J."/>
            <person name="Li L.F."/>
            <person name="Wei W."/>
            <person name="Gao Y.C."/>
            <person name="Liu J.Z."/>
            <person name="Shao H.Z."/>
            <person name="Wang X."/>
            <person name="Wang C.C."/>
            <person name="Yang T.C."/>
            <person name="Huo Q.B."/>
            <person name="Li W."/>
            <person name="Chen H.Y."/>
            <person name="Chen S.E."/>
            <person name="Zhou L.G."/>
            <person name="Ni X.B."/>
            <person name="Tian J.H."/>
            <person name="Sheng Y."/>
            <person name="Liu T."/>
            <person name="Pan Y.S."/>
            <person name="Xia L.Y."/>
            <person name="Li J."/>
            <person name="Zhao F."/>
            <person name="Cao W.C."/>
        </authorList>
    </citation>
    <scope>NUCLEOTIDE SEQUENCE [LARGE SCALE GENOMIC DNA]</scope>
    <source>
        <strain evidence="3">HaeL-2018</strain>
    </source>
</reference>
<dbReference type="OMA" id="IENDEPG"/>
<evidence type="ECO:0000313" key="3">
    <source>
        <dbReference type="EMBL" id="KAH9363711.1"/>
    </source>
</evidence>
<dbReference type="PANTHER" id="PTHR10656:SF42">
    <property type="entry name" value="CYCLIC GMP-AMP SYNTHASE-LIKE PROTEIN-RELATED"/>
    <property type="match status" value="1"/>
</dbReference>
<dbReference type="OrthoDB" id="6421892at2759"/>
<keyword evidence="4" id="KW-1185">Reference proteome</keyword>
<gene>
    <name evidence="3" type="ORF">HPB48_002010</name>
</gene>
<dbReference type="PANTHER" id="PTHR10656">
    <property type="entry name" value="CELL FATE DETERMINING PROTEIN MAB21-RELATED"/>
    <property type="match status" value="1"/>
</dbReference>